<proteinExistence type="predicted"/>
<dbReference type="EMBL" id="JBBPBM010000032">
    <property type="protein sequence ID" value="KAK8534054.1"/>
    <property type="molecule type" value="Genomic_DNA"/>
</dbReference>
<accession>A0ABR2DAX1</accession>
<protein>
    <submittedName>
        <fullName evidence="2">Uncharacterized protein</fullName>
    </submittedName>
</protein>
<organism evidence="2 3">
    <name type="scientific">Hibiscus sabdariffa</name>
    <name type="common">roselle</name>
    <dbReference type="NCBI Taxonomy" id="183260"/>
    <lineage>
        <taxon>Eukaryota</taxon>
        <taxon>Viridiplantae</taxon>
        <taxon>Streptophyta</taxon>
        <taxon>Embryophyta</taxon>
        <taxon>Tracheophyta</taxon>
        <taxon>Spermatophyta</taxon>
        <taxon>Magnoliopsida</taxon>
        <taxon>eudicotyledons</taxon>
        <taxon>Gunneridae</taxon>
        <taxon>Pentapetalae</taxon>
        <taxon>rosids</taxon>
        <taxon>malvids</taxon>
        <taxon>Malvales</taxon>
        <taxon>Malvaceae</taxon>
        <taxon>Malvoideae</taxon>
        <taxon>Hibiscus</taxon>
    </lineage>
</organism>
<dbReference type="Proteomes" id="UP001472677">
    <property type="component" value="Unassembled WGS sequence"/>
</dbReference>
<reference evidence="2 3" key="1">
    <citation type="journal article" date="2024" name="G3 (Bethesda)">
        <title>Genome assembly of Hibiscus sabdariffa L. provides insights into metabolisms of medicinal natural products.</title>
        <authorList>
            <person name="Kim T."/>
        </authorList>
    </citation>
    <scope>NUCLEOTIDE SEQUENCE [LARGE SCALE GENOMIC DNA]</scope>
    <source>
        <strain evidence="2">TK-2024</strain>
        <tissue evidence="2">Old leaves</tissue>
    </source>
</reference>
<sequence length="156" mass="16600">MENALRENPNVQLTASNEGHGGRPLDGLRLPAVPPGFVGSRDIDAIRDASMEVGANSHEIGLNSTGATDTDGLQTVLDTDIMEAAVSLDGSGTTKKSRSDSKDSYASMVARNANVLGSHIERNEVGSANVVVQENDYIIYRSGVFPTIQFSDRVHD</sequence>
<evidence type="ECO:0000313" key="3">
    <source>
        <dbReference type="Proteomes" id="UP001472677"/>
    </source>
</evidence>
<feature type="region of interest" description="Disordered" evidence="1">
    <location>
        <begin position="1"/>
        <end position="28"/>
    </location>
</feature>
<evidence type="ECO:0000256" key="1">
    <source>
        <dbReference type="SAM" id="MobiDB-lite"/>
    </source>
</evidence>
<evidence type="ECO:0000313" key="2">
    <source>
        <dbReference type="EMBL" id="KAK8534054.1"/>
    </source>
</evidence>
<comment type="caution">
    <text evidence="2">The sequence shown here is derived from an EMBL/GenBank/DDBJ whole genome shotgun (WGS) entry which is preliminary data.</text>
</comment>
<gene>
    <name evidence="2" type="ORF">V6N12_047452</name>
</gene>
<name>A0ABR2DAX1_9ROSI</name>
<keyword evidence="3" id="KW-1185">Reference proteome</keyword>